<organism evidence="1 2">
    <name type="scientific">Candidatus Mailhella merdigallinarum</name>
    <dbReference type="NCBI Taxonomy" id="2838658"/>
    <lineage>
        <taxon>Bacteria</taxon>
        <taxon>Pseudomonadati</taxon>
        <taxon>Thermodesulfobacteriota</taxon>
        <taxon>Desulfovibrionia</taxon>
        <taxon>Desulfovibrionales</taxon>
        <taxon>Desulfovibrionaceae</taxon>
        <taxon>Mailhella</taxon>
    </lineage>
</organism>
<evidence type="ECO:0000313" key="1">
    <source>
        <dbReference type="EMBL" id="HJA07651.1"/>
    </source>
</evidence>
<accession>A0A9D2KKG0</accession>
<reference evidence="1" key="2">
    <citation type="submission" date="2021-04" db="EMBL/GenBank/DDBJ databases">
        <authorList>
            <person name="Gilroy R."/>
        </authorList>
    </citation>
    <scope>NUCLEOTIDE SEQUENCE</scope>
    <source>
        <strain evidence="1">CHK186-16707</strain>
    </source>
</reference>
<protein>
    <submittedName>
        <fullName evidence="1">GyrI-like domain-containing protein</fullName>
    </submittedName>
</protein>
<sequence>MATQKRVKESFSVIGKEGSTRDGEQFVRKLWAEVEARFSEVASLAKKDENGGIVGLWGVMSDLSRSFQPWEDNFTKGLYLAGVEVPDDAEAPDGWVKWTVPGYEYVYAVNAGIDVFAEVLQQLAENGVSLIGAVHDFHDPKDGRDYVYFPIRRL</sequence>
<evidence type="ECO:0000313" key="2">
    <source>
        <dbReference type="Proteomes" id="UP000824225"/>
    </source>
</evidence>
<dbReference type="Proteomes" id="UP000824225">
    <property type="component" value="Unassembled WGS sequence"/>
</dbReference>
<comment type="caution">
    <text evidence="1">The sequence shown here is derived from an EMBL/GenBank/DDBJ whole genome shotgun (WGS) entry which is preliminary data.</text>
</comment>
<proteinExistence type="predicted"/>
<reference evidence="1" key="1">
    <citation type="journal article" date="2021" name="PeerJ">
        <title>Extensive microbial diversity within the chicken gut microbiome revealed by metagenomics and culture.</title>
        <authorList>
            <person name="Gilroy R."/>
            <person name="Ravi A."/>
            <person name="Getino M."/>
            <person name="Pursley I."/>
            <person name="Horton D.L."/>
            <person name="Alikhan N.F."/>
            <person name="Baker D."/>
            <person name="Gharbi K."/>
            <person name="Hall N."/>
            <person name="Watson M."/>
            <person name="Adriaenssens E.M."/>
            <person name="Foster-Nyarko E."/>
            <person name="Jarju S."/>
            <person name="Secka A."/>
            <person name="Antonio M."/>
            <person name="Oren A."/>
            <person name="Chaudhuri R.R."/>
            <person name="La Ragione R."/>
            <person name="Hildebrand F."/>
            <person name="Pallen M.J."/>
        </authorList>
    </citation>
    <scope>NUCLEOTIDE SEQUENCE</scope>
    <source>
        <strain evidence="1">CHK186-16707</strain>
    </source>
</reference>
<dbReference type="EMBL" id="DXAN01000001">
    <property type="protein sequence ID" value="HJA07651.1"/>
    <property type="molecule type" value="Genomic_DNA"/>
</dbReference>
<dbReference type="AlphaFoldDB" id="A0A9D2KKG0"/>
<dbReference type="InterPro" id="IPR011256">
    <property type="entry name" value="Reg_factor_effector_dom_sf"/>
</dbReference>
<gene>
    <name evidence="1" type="ORF">H9962_00450</name>
</gene>
<name>A0A9D2KKG0_9BACT</name>
<dbReference type="Gene3D" id="3.20.80.10">
    <property type="entry name" value="Regulatory factor, effector binding domain"/>
    <property type="match status" value="1"/>
</dbReference>